<keyword evidence="1" id="KW-0678">Repressor</keyword>
<dbReference type="PROSITE" id="PS01081">
    <property type="entry name" value="HTH_TETR_1"/>
    <property type="match status" value="1"/>
</dbReference>
<evidence type="ECO:0000256" key="5">
    <source>
        <dbReference type="PROSITE-ProRule" id="PRU00335"/>
    </source>
</evidence>
<sequence>MPKIVDHDERRLEIVRATWRLIAEKGFRATTMREIAKSAGVANGGLFPYFRNKEELIGATFEHVYSATNARFAAVRADLEGMPALRELMLQIFPLDEERILEARIVIPFWEYAANDPALLALHERTMDEWRVEIADHLERAKQLGQARADLDVAVATDHLMAFVDGVQVIAVVSPASAAPARLTRLLEGYLDLLR</sequence>
<dbReference type="STRING" id="453304.ATC03_14670"/>
<evidence type="ECO:0000256" key="2">
    <source>
        <dbReference type="ARBA" id="ARBA00023015"/>
    </source>
</evidence>
<dbReference type="InterPro" id="IPR001647">
    <property type="entry name" value="HTH_TetR"/>
</dbReference>
<proteinExistence type="predicted"/>
<accession>A0A191WHW8</accession>
<feature type="domain" description="HTH tetR-type" evidence="6">
    <location>
        <begin position="8"/>
        <end position="68"/>
    </location>
</feature>
<reference evidence="8" key="2">
    <citation type="submission" date="2016-01" db="EMBL/GenBank/DDBJ databases">
        <title>Complete genome sequence of Agromyces aureus AR33T and comparison with related organisms.</title>
        <authorList>
            <person name="Corretto E."/>
            <person name="Antonielli L."/>
            <person name="Sessitsch A."/>
            <person name="Brader G."/>
        </authorList>
    </citation>
    <scope>NUCLEOTIDE SEQUENCE [LARGE SCALE GENOMIC DNA]</scope>
    <source>
        <strain evidence="8">AR33</strain>
    </source>
</reference>
<dbReference type="SUPFAM" id="SSF46689">
    <property type="entry name" value="Homeodomain-like"/>
    <property type="match status" value="1"/>
</dbReference>
<dbReference type="AlphaFoldDB" id="A0A191WHW8"/>
<dbReference type="Proteomes" id="UP000078437">
    <property type="component" value="Chromosome"/>
</dbReference>
<keyword evidence="8" id="KW-1185">Reference proteome</keyword>
<dbReference type="KEGG" id="agy:ATC03_14670"/>
<dbReference type="GO" id="GO:0003700">
    <property type="term" value="F:DNA-binding transcription factor activity"/>
    <property type="evidence" value="ECO:0007669"/>
    <property type="project" value="TreeGrafter"/>
</dbReference>
<evidence type="ECO:0000259" key="6">
    <source>
        <dbReference type="PROSITE" id="PS50977"/>
    </source>
</evidence>
<dbReference type="SUPFAM" id="SSF48498">
    <property type="entry name" value="Tetracyclin repressor-like, C-terminal domain"/>
    <property type="match status" value="1"/>
</dbReference>
<feature type="DNA-binding region" description="H-T-H motif" evidence="5">
    <location>
        <begin position="31"/>
        <end position="50"/>
    </location>
</feature>
<dbReference type="Pfam" id="PF00440">
    <property type="entry name" value="TetR_N"/>
    <property type="match status" value="1"/>
</dbReference>
<dbReference type="InterPro" id="IPR009057">
    <property type="entry name" value="Homeodomain-like_sf"/>
</dbReference>
<organism evidence="7 8">
    <name type="scientific">Agromyces aureus</name>
    <dbReference type="NCBI Taxonomy" id="453304"/>
    <lineage>
        <taxon>Bacteria</taxon>
        <taxon>Bacillati</taxon>
        <taxon>Actinomycetota</taxon>
        <taxon>Actinomycetes</taxon>
        <taxon>Micrococcales</taxon>
        <taxon>Microbacteriaceae</taxon>
        <taxon>Agromyces</taxon>
    </lineage>
</organism>
<name>A0A191WHW8_9MICO</name>
<dbReference type="InterPro" id="IPR023772">
    <property type="entry name" value="DNA-bd_HTH_TetR-type_CS"/>
</dbReference>
<evidence type="ECO:0000256" key="3">
    <source>
        <dbReference type="ARBA" id="ARBA00023125"/>
    </source>
</evidence>
<dbReference type="PANTHER" id="PTHR30055">
    <property type="entry name" value="HTH-TYPE TRANSCRIPTIONAL REGULATOR RUTR"/>
    <property type="match status" value="1"/>
</dbReference>
<gene>
    <name evidence="7" type="ORF">ATC03_14670</name>
</gene>
<dbReference type="InterPro" id="IPR036271">
    <property type="entry name" value="Tet_transcr_reg_TetR-rel_C_sf"/>
</dbReference>
<dbReference type="Gene3D" id="1.10.357.10">
    <property type="entry name" value="Tetracycline Repressor, domain 2"/>
    <property type="match status" value="1"/>
</dbReference>
<dbReference type="PANTHER" id="PTHR30055:SF238">
    <property type="entry name" value="MYCOFACTOCIN BIOSYNTHESIS TRANSCRIPTIONAL REGULATOR MFTR-RELATED"/>
    <property type="match status" value="1"/>
</dbReference>
<keyword evidence="2" id="KW-0805">Transcription regulation</keyword>
<evidence type="ECO:0000256" key="4">
    <source>
        <dbReference type="ARBA" id="ARBA00023163"/>
    </source>
</evidence>
<dbReference type="RefSeq" id="WP_067878641.1">
    <property type="nucleotide sequence ID" value="NZ_CP013979.1"/>
</dbReference>
<keyword evidence="3 5" id="KW-0238">DNA-binding</keyword>
<reference evidence="7 8" key="1">
    <citation type="journal article" date="2016" name="Int. J. Syst. Evol. Microbiol.">
        <title>Agromyces aureus sp. nov., isolated from the rhizosphere of Salix caprea L. grown in a heavy-metal-contaminated soil.</title>
        <authorList>
            <person name="Corretto E."/>
            <person name="Antonielli L."/>
            <person name="Sessitsch A."/>
            <person name="Compant S."/>
            <person name="Gorfer M."/>
            <person name="Kuffner M."/>
            <person name="Brader G."/>
        </authorList>
    </citation>
    <scope>NUCLEOTIDE SEQUENCE [LARGE SCALE GENOMIC DNA]</scope>
    <source>
        <strain evidence="7 8">AR33</strain>
    </source>
</reference>
<keyword evidence="4" id="KW-0804">Transcription</keyword>
<dbReference type="InterPro" id="IPR039538">
    <property type="entry name" value="BetI_C"/>
</dbReference>
<dbReference type="EMBL" id="CP013979">
    <property type="protein sequence ID" value="ANJ27768.1"/>
    <property type="molecule type" value="Genomic_DNA"/>
</dbReference>
<evidence type="ECO:0000313" key="8">
    <source>
        <dbReference type="Proteomes" id="UP000078437"/>
    </source>
</evidence>
<dbReference type="GO" id="GO:0000976">
    <property type="term" value="F:transcription cis-regulatory region binding"/>
    <property type="evidence" value="ECO:0007669"/>
    <property type="project" value="TreeGrafter"/>
</dbReference>
<dbReference type="PRINTS" id="PR00455">
    <property type="entry name" value="HTHTETR"/>
</dbReference>
<evidence type="ECO:0000313" key="7">
    <source>
        <dbReference type="EMBL" id="ANJ27768.1"/>
    </source>
</evidence>
<evidence type="ECO:0000256" key="1">
    <source>
        <dbReference type="ARBA" id="ARBA00022491"/>
    </source>
</evidence>
<dbReference type="OrthoDB" id="9816296at2"/>
<dbReference type="InterPro" id="IPR050109">
    <property type="entry name" value="HTH-type_TetR-like_transc_reg"/>
</dbReference>
<dbReference type="Pfam" id="PF13977">
    <property type="entry name" value="TetR_C_6"/>
    <property type="match status" value="1"/>
</dbReference>
<protein>
    <recommendedName>
        <fullName evidence="6">HTH tetR-type domain-containing protein</fullName>
    </recommendedName>
</protein>
<dbReference type="PROSITE" id="PS50977">
    <property type="entry name" value="HTH_TETR_2"/>
    <property type="match status" value="1"/>
</dbReference>